<name>A0ABT8EJ64_9BURK</name>
<evidence type="ECO:0000313" key="4">
    <source>
        <dbReference type="EMBL" id="MDN4121329.1"/>
    </source>
</evidence>
<comment type="function">
    <text evidence="2">Involved in the storage or transport of lipids necessary for membrane maintenance under stressful conditions. Displays a binding preference for lysophospholipids.</text>
</comment>
<proteinExistence type="inferred from homology"/>
<dbReference type="SUPFAM" id="SSF50814">
    <property type="entry name" value="Lipocalins"/>
    <property type="match status" value="1"/>
</dbReference>
<feature type="chain" id="PRO_5045015618" description="Outer membrane lipoprotein Blc" evidence="2">
    <location>
        <begin position="22"/>
        <end position="183"/>
    </location>
</feature>
<accession>A0ABT8EJ64</accession>
<evidence type="ECO:0000256" key="1">
    <source>
        <dbReference type="ARBA" id="ARBA00006889"/>
    </source>
</evidence>
<feature type="domain" description="Lipocalin/cytosolic fatty-acid binding" evidence="3">
    <location>
        <begin position="29"/>
        <end position="177"/>
    </location>
</feature>
<dbReference type="InterPro" id="IPR012674">
    <property type="entry name" value="Calycin"/>
</dbReference>
<protein>
    <recommendedName>
        <fullName evidence="2">Outer membrane lipoprotein Blc</fullName>
    </recommendedName>
</protein>
<comment type="subcellular location">
    <subcellularLocation>
        <location evidence="2">Cell outer membrane</location>
    </subcellularLocation>
</comment>
<keyword evidence="2" id="KW-0449">Lipoprotein</keyword>
<dbReference type="PROSITE" id="PS51257">
    <property type="entry name" value="PROKAR_LIPOPROTEIN"/>
    <property type="match status" value="1"/>
</dbReference>
<dbReference type="Proteomes" id="UP001168613">
    <property type="component" value="Unassembled WGS sequence"/>
</dbReference>
<evidence type="ECO:0000256" key="2">
    <source>
        <dbReference type="PIRNR" id="PIRNR036893"/>
    </source>
</evidence>
<keyword evidence="2" id="KW-0472">Membrane</keyword>
<dbReference type="EMBL" id="JAJHNU010000002">
    <property type="protein sequence ID" value="MDN4121329.1"/>
    <property type="molecule type" value="Genomic_DNA"/>
</dbReference>
<dbReference type="PANTHER" id="PTHR10612:SF34">
    <property type="entry name" value="APOLIPOPROTEIN D"/>
    <property type="match status" value="1"/>
</dbReference>
<sequence>MRRVVMLSLVSVLLGCSTQHAPLAVQSDVDLKKYVGSWYEQARLPNKFQNSCVSDVRADYVLLADERLGVTNQCKNREAKVDQAQAVGRLNQSVSPVSNAKLQVRFAPAWLSWLPAVWGDYWIMKIEGDYQYSLVGTPNREYLWVLSRQPQADKKRVQDLLDYAQSQGFDVQKVIPTLQTEAN</sequence>
<keyword evidence="2" id="KW-0998">Cell outer membrane</keyword>
<comment type="similarity">
    <text evidence="1 2">Belongs to the calycin superfamily. Lipocalin family.</text>
</comment>
<dbReference type="InterPro" id="IPR000566">
    <property type="entry name" value="Lipocln_cytosolic_FA-bd_dom"/>
</dbReference>
<evidence type="ECO:0000259" key="3">
    <source>
        <dbReference type="Pfam" id="PF08212"/>
    </source>
</evidence>
<dbReference type="PANTHER" id="PTHR10612">
    <property type="entry name" value="APOLIPOPROTEIN D"/>
    <property type="match status" value="1"/>
</dbReference>
<reference evidence="4" key="1">
    <citation type="submission" date="2021-11" db="EMBL/GenBank/DDBJ databases">
        <title>Draft genome sequence of Alcaligenes endophyticus type strain CCUG 75668T.</title>
        <authorList>
            <person name="Salva-Serra F."/>
            <person name="Duran R.E."/>
            <person name="Seeger M."/>
            <person name="Moore E.R.B."/>
            <person name="Jaen-Luchoro D."/>
        </authorList>
    </citation>
    <scope>NUCLEOTIDE SEQUENCE</scope>
    <source>
        <strain evidence="4">CCUG 75668</strain>
    </source>
</reference>
<organism evidence="4 5">
    <name type="scientific">Alcaligenes endophyticus</name>
    <dbReference type="NCBI Taxonomy" id="1929088"/>
    <lineage>
        <taxon>Bacteria</taxon>
        <taxon>Pseudomonadati</taxon>
        <taxon>Pseudomonadota</taxon>
        <taxon>Betaproteobacteria</taxon>
        <taxon>Burkholderiales</taxon>
        <taxon>Alcaligenaceae</taxon>
        <taxon>Alcaligenes</taxon>
    </lineage>
</organism>
<dbReference type="Pfam" id="PF08212">
    <property type="entry name" value="Lipocalin_2"/>
    <property type="match status" value="1"/>
</dbReference>
<dbReference type="CDD" id="cd19438">
    <property type="entry name" value="lipocalin_Blc-like"/>
    <property type="match status" value="1"/>
</dbReference>
<dbReference type="Gene3D" id="2.40.128.20">
    <property type="match status" value="1"/>
</dbReference>
<keyword evidence="2" id="KW-0732">Signal</keyword>
<evidence type="ECO:0000313" key="5">
    <source>
        <dbReference type="Proteomes" id="UP001168613"/>
    </source>
</evidence>
<dbReference type="InterPro" id="IPR047202">
    <property type="entry name" value="Lipocalin_Blc-like_dom"/>
</dbReference>
<keyword evidence="5" id="KW-1185">Reference proteome</keyword>
<feature type="signal peptide" evidence="2">
    <location>
        <begin position="1"/>
        <end position="21"/>
    </location>
</feature>
<dbReference type="InterPro" id="IPR022271">
    <property type="entry name" value="Lipocalin_ApoD"/>
</dbReference>
<dbReference type="PIRSF" id="PIRSF036893">
    <property type="entry name" value="Lipocalin_ApoD"/>
    <property type="match status" value="1"/>
</dbReference>
<keyword evidence="2" id="KW-0446">Lipid-binding</keyword>
<gene>
    <name evidence="4" type="ORF">LMS43_08515</name>
</gene>
<comment type="subunit">
    <text evidence="2">Homodimer.</text>
</comment>
<comment type="caution">
    <text evidence="4">The sequence shown here is derived from an EMBL/GenBank/DDBJ whole genome shotgun (WGS) entry which is preliminary data.</text>
</comment>
<dbReference type="RefSeq" id="WP_266124011.1">
    <property type="nucleotide sequence ID" value="NZ_JAJHNU010000002.1"/>
</dbReference>